<protein>
    <recommendedName>
        <fullName evidence="5">HTH cro/C1-type domain-containing protein</fullName>
    </recommendedName>
</protein>
<feature type="transmembrane region" description="Helical" evidence="2">
    <location>
        <begin position="38"/>
        <end position="57"/>
    </location>
</feature>
<keyword evidence="2" id="KW-0472">Membrane</keyword>
<dbReference type="AlphaFoldDB" id="A0A3G9IC14"/>
<dbReference type="OrthoDB" id="5243487at2"/>
<organism evidence="3 4">
    <name type="scientific">Nocardioides baekrokdamisoli</name>
    <dbReference type="NCBI Taxonomy" id="1804624"/>
    <lineage>
        <taxon>Bacteria</taxon>
        <taxon>Bacillati</taxon>
        <taxon>Actinomycetota</taxon>
        <taxon>Actinomycetes</taxon>
        <taxon>Propionibacteriales</taxon>
        <taxon>Nocardioidaceae</taxon>
        <taxon>Nocardioides</taxon>
    </lineage>
</organism>
<evidence type="ECO:0000256" key="2">
    <source>
        <dbReference type="SAM" id="Phobius"/>
    </source>
</evidence>
<dbReference type="InterPro" id="IPR010982">
    <property type="entry name" value="Lambda_DNA-bd_dom_sf"/>
</dbReference>
<evidence type="ECO:0008006" key="5">
    <source>
        <dbReference type="Google" id="ProtNLM"/>
    </source>
</evidence>
<dbReference type="Proteomes" id="UP000271573">
    <property type="component" value="Chromosome"/>
</dbReference>
<dbReference type="KEGG" id="nbe:Back2_01230"/>
<dbReference type="InterPro" id="IPR050400">
    <property type="entry name" value="Bact_Cytoskel_RodZ"/>
</dbReference>
<dbReference type="RefSeq" id="WP_125565783.1">
    <property type="nucleotide sequence ID" value="NZ_AP019307.1"/>
</dbReference>
<evidence type="ECO:0000313" key="4">
    <source>
        <dbReference type="Proteomes" id="UP000271573"/>
    </source>
</evidence>
<proteinExistence type="predicted"/>
<gene>
    <name evidence="3" type="ORF">Back2_01230</name>
</gene>
<evidence type="ECO:0000256" key="1">
    <source>
        <dbReference type="SAM" id="MobiDB-lite"/>
    </source>
</evidence>
<name>A0A3G9IC14_9ACTN</name>
<sequence>MTDHAMIEIRRNTRLATVIATGAGAVALAFLIRGGAVSAAVGAAFLALALAAGWTLIDGRTPLMVVDEQGVRMRLGRDWRGMPWARIDEIEHMPRPAGAAGMWRDGRLAILPTDESSEVMALSDSGARQAAWTQRLFGVPFAVPLGMTTTVVGNGKPLTIALAELAGTTTRVVEIDPSAEDVEDHHVPMVEDTGAFTAVGPSWSVEPTTDRVGPISFESPLVAARSHEAGSPSPEPPVALTAVPAMRDTARPMRVEATFEPIVSGANALAVDFEPHTVIEIVELDVEPEPAIVPVIGPRIAAARSHVGLSVEDLAERTRIRAHVIEAIEVDDFAACGGDFYARGHLRTLARTLGLDADALLETYGELYGSAPIDPREVFAAEFGHDTPTKPLAGGPQWSVLIASAMGVVLLWSVVRLFTAGAAPEAVPGISLEGNVTSPYAKIAPPVPVVINAVGSGAHVVITDASGNIVFSGDLAFGGTKTIQAVPPLKVQSSDGSVTVGLSGGQPTPVGTSGAPALRTYSGN</sequence>
<evidence type="ECO:0000313" key="3">
    <source>
        <dbReference type="EMBL" id="BBH15836.1"/>
    </source>
</evidence>
<feature type="transmembrane region" description="Helical" evidence="2">
    <location>
        <begin position="12"/>
        <end position="32"/>
    </location>
</feature>
<keyword evidence="4" id="KW-1185">Reference proteome</keyword>
<dbReference type="Pfam" id="PF13413">
    <property type="entry name" value="HTH_25"/>
    <property type="match status" value="1"/>
</dbReference>
<keyword evidence="2" id="KW-0812">Transmembrane</keyword>
<dbReference type="Gene3D" id="1.10.260.40">
    <property type="entry name" value="lambda repressor-like DNA-binding domains"/>
    <property type="match status" value="1"/>
</dbReference>
<reference evidence="3 4" key="1">
    <citation type="submission" date="2018-11" db="EMBL/GenBank/DDBJ databases">
        <title>Complete genome sequence of Nocardioides baekrokdamisoli strain KCTC 39748.</title>
        <authorList>
            <person name="Kang S.W."/>
            <person name="Lee K.C."/>
            <person name="Kim K.K."/>
            <person name="Kim J.S."/>
            <person name="Kim D.S."/>
            <person name="Ko S.H."/>
            <person name="Yang S.H."/>
            <person name="Shin Y.K."/>
            <person name="Lee J.S."/>
        </authorList>
    </citation>
    <scope>NUCLEOTIDE SEQUENCE [LARGE SCALE GENOMIC DNA]</scope>
    <source>
        <strain evidence="3 4">KCTC 39748</strain>
    </source>
</reference>
<dbReference type="EMBL" id="AP019307">
    <property type="protein sequence ID" value="BBH15836.1"/>
    <property type="molecule type" value="Genomic_DNA"/>
</dbReference>
<dbReference type="PANTHER" id="PTHR34475">
    <property type="match status" value="1"/>
</dbReference>
<accession>A0A3G9IC14</accession>
<feature type="region of interest" description="Disordered" evidence="1">
    <location>
        <begin position="497"/>
        <end position="524"/>
    </location>
</feature>
<keyword evidence="2" id="KW-1133">Transmembrane helix</keyword>
<dbReference type="PANTHER" id="PTHR34475:SF1">
    <property type="entry name" value="CYTOSKELETON PROTEIN RODZ"/>
    <property type="match status" value="1"/>
</dbReference>
<dbReference type="GO" id="GO:0003677">
    <property type="term" value="F:DNA binding"/>
    <property type="evidence" value="ECO:0007669"/>
    <property type="project" value="InterPro"/>
</dbReference>